<accession>A0A397U9X7</accession>
<dbReference type="PANTHER" id="PTHR37450:SF1">
    <property type="entry name" value="CIPC PROTEIN"/>
    <property type="match status" value="1"/>
</dbReference>
<dbReference type="Proteomes" id="UP000266673">
    <property type="component" value="Unassembled WGS sequence"/>
</dbReference>
<dbReference type="STRING" id="44941.A0A397U9X7"/>
<keyword evidence="2" id="KW-1185">Reference proteome</keyword>
<sequence>MGLFDHFGGHHDDVYNDKKHKGHLTHEIIAGAAAFEAMKSYEKKKAEASGQKDKHAFLKEALAGIAAAEAEKLFETKGLDAIDREKAKHAAKENAKKLYEEKYAGEEC</sequence>
<dbReference type="Pfam" id="PF12585">
    <property type="entry name" value="DUF3759"/>
    <property type="match status" value="1"/>
</dbReference>
<evidence type="ECO:0000313" key="2">
    <source>
        <dbReference type="Proteomes" id="UP000266673"/>
    </source>
</evidence>
<dbReference type="InterPro" id="IPR022234">
    <property type="entry name" value="DUF3759"/>
</dbReference>
<dbReference type="OrthoDB" id="9895617at2759"/>
<dbReference type="PANTHER" id="PTHR37450">
    <property type="entry name" value="CIPC PROTEIN"/>
    <property type="match status" value="1"/>
</dbReference>
<gene>
    <name evidence="1" type="ORF">C2G38_560095</name>
</gene>
<comment type="caution">
    <text evidence="1">The sequence shown here is derived from an EMBL/GenBank/DDBJ whole genome shotgun (WGS) entry which is preliminary data.</text>
</comment>
<dbReference type="AlphaFoldDB" id="A0A397U9X7"/>
<proteinExistence type="predicted"/>
<evidence type="ECO:0008006" key="3">
    <source>
        <dbReference type="Google" id="ProtNLM"/>
    </source>
</evidence>
<organism evidence="1 2">
    <name type="scientific">Gigaspora rosea</name>
    <dbReference type="NCBI Taxonomy" id="44941"/>
    <lineage>
        <taxon>Eukaryota</taxon>
        <taxon>Fungi</taxon>
        <taxon>Fungi incertae sedis</taxon>
        <taxon>Mucoromycota</taxon>
        <taxon>Glomeromycotina</taxon>
        <taxon>Glomeromycetes</taxon>
        <taxon>Diversisporales</taxon>
        <taxon>Gigasporaceae</taxon>
        <taxon>Gigaspora</taxon>
    </lineage>
</organism>
<reference evidence="1 2" key="1">
    <citation type="submission" date="2018-06" db="EMBL/GenBank/DDBJ databases">
        <title>Comparative genomics reveals the genomic features of Rhizophagus irregularis, R. cerebriforme, R. diaphanum and Gigaspora rosea, and their symbiotic lifestyle signature.</title>
        <authorList>
            <person name="Morin E."/>
            <person name="San Clemente H."/>
            <person name="Chen E.C.H."/>
            <person name="De La Providencia I."/>
            <person name="Hainaut M."/>
            <person name="Kuo A."/>
            <person name="Kohler A."/>
            <person name="Murat C."/>
            <person name="Tang N."/>
            <person name="Roy S."/>
            <person name="Loubradou J."/>
            <person name="Henrissat B."/>
            <person name="Grigoriev I.V."/>
            <person name="Corradi N."/>
            <person name="Roux C."/>
            <person name="Martin F.M."/>
        </authorList>
    </citation>
    <scope>NUCLEOTIDE SEQUENCE [LARGE SCALE GENOMIC DNA]</scope>
    <source>
        <strain evidence="1 2">DAOM 194757</strain>
    </source>
</reference>
<dbReference type="EMBL" id="QKWP01001902">
    <property type="protein sequence ID" value="RIB05888.1"/>
    <property type="molecule type" value="Genomic_DNA"/>
</dbReference>
<evidence type="ECO:0000313" key="1">
    <source>
        <dbReference type="EMBL" id="RIB05888.1"/>
    </source>
</evidence>
<name>A0A397U9X7_9GLOM</name>
<protein>
    <recommendedName>
        <fullName evidence="3">CipC-like antibiotic response protein</fullName>
    </recommendedName>
</protein>